<accession>A0A160T9P9</accession>
<feature type="domain" description="Putative zinc-finger" evidence="1">
    <location>
        <begin position="4"/>
        <end position="38"/>
    </location>
</feature>
<gene>
    <name evidence="2" type="ORF">MGWOODY_Tha934</name>
</gene>
<organism evidence="2">
    <name type="scientific">hydrothermal vent metagenome</name>
    <dbReference type="NCBI Taxonomy" id="652676"/>
    <lineage>
        <taxon>unclassified sequences</taxon>
        <taxon>metagenomes</taxon>
        <taxon>ecological metagenomes</taxon>
    </lineage>
</organism>
<dbReference type="AlphaFoldDB" id="A0A160T9P9"/>
<name>A0A160T9P9_9ZZZZ</name>
<reference evidence="2" key="1">
    <citation type="submission" date="2015-10" db="EMBL/GenBank/DDBJ databases">
        <authorList>
            <person name="Gilbert D.G."/>
        </authorList>
    </citation>
    <scope>NUCLEOTIDE SEQUENCE</scope>
</reference>
<evidence type="ECO:0000313" key="2">
    <source>
        <dbReference type="EMBL" id="CUS40243.1"/>
    </source>
</evidence>
<protein>
    <recommendedName>
        <fullName evidence="1">Putative zinc-finger domain-containing protein</fullName>
    </recommendedName>
</protein>
<dbReference type="Pfam" id="PF13490">
    <property type="entry name" value="zf-HC2"/>
    <property type="match status" value="1"/>
</dbReference>
<dbReference type="InterPro" id="IPR027383">
    <property type="entry name" value="Znf_put"/>
</dbReference>
<sequence>MMNCEQATQLLSVGMERKLKLKEQAELKMHLLICSGCRQFGQQVQQLRTIIRATKDSSDKPEEKK</sequence>
<proteinExistence type="predicted"/>
<evidence type="ECO:0000259" key="1">
    <source>
        <dbReference type="Pfam" id="PF13490"/>
    </source>
</evidence>
<dbReference type="EMBL" id="CZQC01000006">
    <property type="protein sequence ID" value="CUS40243.1"/>
    <property type="molecule type" value="Genomic_DNA"/>
</dbReference>